<dbReference type="VEuPathDB" id="PiroplasmaDB:TpMuguga_02g00896"/>
<dbReference type="InParanoid" id="Q4N3U2"/>
<feature type="compositionally biased region" description="Gly residues" evidence="1">
    <location>
        <begin position="145"/>
        <end position="162"/>
    </location>
</feature>
<feature type="compositionally biased region" description="Low complexity" evidence="1">
    <location>
        <begin position="278"/>
        <end position="309"/>
    </location>
</feature>
<name>Q4N3U2_THEPA</name>
<feature type="compositionally biased region" description="Low complexity" evidence="1">
    <location>
        <begin position="163"/>
        <end position="190"/>
    </location>
</feature>
<evidence type="ECO:0000313" key="2">
    <source>
        <dbReference type="EMBL" id="EAN33181.1"/>
    </source>
</evidence>
<evidence type="ECO:0000313" key="3">
    <source>
        <dbReference type="Proteomes" id="UP000001949"/>
    </source>
</evidence>
<comment type="caution">
    <text evidence="2">The sequence shown here is derived from an EMBL/GenBank/DDBJ whole genome shotgun (WGS) entry which is preliminary data.</text>
</comment>
<dbReference type="eggNOG" id="ENOG502QX4I">
    <property type="taxonomic scope" value="Eukaryota"/>
</dbReference>
<feature type="compositionally biased region" description="Basic and acidic residues" evidence="1">
    <location>
        <begin position="413"/>
        <end position="422"/>
    </location>
</feature>
<reference evidence="2 3" key="1">
    <citation type="journal article" date="2005" name="Science">
        <title>Genome sequence of Theileria parva, a bovine pathogen that transforms lymphocytes.</title>
        <authorList>
            <person name="Gardner M.J."/>
            <person name="Bishop R."/>
            <person name="Shah T."/>
            <person name="de Villiers E.P."/>
            <person name="Carlton J.M."/>
            <person name="Hall N."/>
            <person name="Ren Q."/>
            <person name="Paulsen I.T."/>
            <person name="Pain A."/>
            <person name="Berriman M."/>
            <person name="Wilson R.J.M."/>
            <person name="Sato S."/>
            <person name="Ralph S.A."/>
            <person name="Mann D.J."/>
            <person name="Xiong Z."/>
            <person name="Shallom S.J."/>
            <person name="Weidman J."/>
            <person name="Jiang L."/>
            <person name="Lynn J."/>
            <person name="Weaver B."/>
            <person name="Shoaibi A."/>
            <person name="Domingo A.R."/>
            <person name="Wasawo D."/>
            <person name="Crabtree J."/>
            <person name="Wortman J.R."/>
            <person name="Haas B."/>
            <person name="Angiuoli S.V."/>
            <person name="Creasy T.H."/>
            <person name="Lu C."/>
            <person name="Suh B."/>
            <person name="Silva J.C."/>
            <person name="Utterback T.R."/>
            <person name="Feldblyum T.V."/>
            <person name="Pertea M."/>
            <person name="Allen J."/>
            <person name="Nierman W.C."/>
            <person name="Taracha E.L.N."/>
            <person name="Salzberg S.L."/>
            <person name="White O.R."/>
            <person name="Fitzhugh H.A."/>
            <person name="Morzaria S."/>
            <person name="Venter J.C."/>
            <person name="Fraser C.M."/>
            <person name="Nene V."/>
        </authorList>
    </citation>
    <scope>NUCLEOTIDE SEQUENCE [LARGE SCALE GENOMIC DNA]</scope>
    <source>
        <strain evidence="2 3">Muguga</strain>
    </source>
</reference>
<feature type="compositionally biased region" description="Basic and acidic residues" evidence="1">
    <location>
        <begin position="44"/>
        <end position="55"/>
    </location>
</feature>
<evidence type="ECO:0000256" key="1">
    <source>
        <dbReference type="SAM" id="MobiDB-lite"/>
    </source>
</evidence>
<feature type="compositionally biased region" description="Low complexity" evidence="1">
    <location>
        <begin position="130"/>
        <end position="144"/>
    </location>
</feature>
<organism evidence="2 3">
    <name type="scientific">Theileria parva</name>
    <name type="common">East coast fever infection agent</name>
    <dbReference type="NCBI Taxonomy" id="5875"/>
    <lineage>
        <taxon>Eukaryota</taxon>
        <taxon>Sar</taxon>
        <taxon>Alveolata</taxon>
        <taxon>Apicomplexa</taxon>
        <taxon>Aconoidasida</taxon>
        <taxon>Piroplasmida</taxon>
        <taxon>Theileriidae</taxon>
        <taxon>Theileria</taxon>
    </lineage>
</organism>
<keyword evidence="3" id="KW-1185">Reference proteome</keyword>
<feature type="compositionally biased region" description="Gly residues" evidence="1">
    <location>
        <begin position="223"/>
        <end position="234"/>
    </location>
</feature>
<feature type="compositionally biased region" description="Low complexity" evidence="1">
    <location>
        <begin position="260"/>
        <end position="271"/>
    </location>
</feature>
<feature type="region of interest" description="Disordered" evidence="1">
    <location>
        <begin position="395"/>
        <end position="422"/>
    </location>
</feature>
<gene>
    <name evidence="2" type="ordered locus">TP02_0896</name>
</gene>
<feature type="compositionally biased region" description="Pro residues" evidence="1">
    <location>
        <begin position="109"/>
        <end position="128"/>
    </location>
</feature>
<feature type="compositionally biased region" description="Basic residues" evidence="1">
    <location>
        <begin position="311"/>
        <end position="321"/>
    </location>
</feature>
<feature type="compositionally biased region" description="Gly residues" evidence="1">
    <location>
        <begin position="191"/>
        <end position="209"/>
    </location>
</feature>
<dbReference type="OMA" id="THEVTQE"/>
<feature type="region of interest" description="Disordered" evidence="1">
    <location>
        <begin position="91"/>
        <end position="330"/>
    </location>
</feature>
<accession>Q4N3U2</accession>
<dbReference type="KEGG" id="tpv:TP02_0896"/>
<dbReference type="GeneID" id="3502229"/>
<feature type="region of interest" description="Disordered" evidence="1">
    <location>
        <begin position="41"/>
        <end position="71"/>
    </location>
</feature>
<proteinExistence type="predicted"/>
<dbReference type="EMBL" id="AAGK01000002">
    <property type="protein sequence ID" value="EAN33181.1"/>
    <property type="molecule type" value="Genomic_DNA"/>
</dbReference>
<feature type="compositionally biased region" description="Basic and acidic residues" evidence="1">
    <location>
        <begin position="91"/>
        <end position="104"/>
    </location>
</feature>
<feature type="compositionally biased region" description="Gly residues" evidence="1">
    <location>
        <begin position="248"/>
        <end position="259"/>
    </location>
</feature>
<evidence type="ECO:0008006" key="4">
    <source>
        <dbReference type="Google" id="ProtNLM"/>
    </source>
</evidence>
<dbReference type="Proteomes" id="UP000001949">
    <property type="component" value="Unassembled WGS sequence"/>
</dbReference>
<sequence>MDRDGTEPERGNPGIRLYAQGDPVFLTTLRVTPNESQILHNILKSHETSKTKDPSKGTGQSGIDLDKIRRNEKGIPLFVLTHQLTPEEAEILKRLLETQDKSGGGHDPSPAPSAPPEERPPPYAPGYGPPQGQSGLPGLSHLQGGYHGYGPYGQPGVTGGYGTAYPQPGPYQTPGATGPPAGGYVPPVQGYTGGAGGYTGHYVPGGHGTGHPPQGPYAPPAHGGYGQPAHGGYGQPAHGGYDQPVQGYTGGAGGYGGGYQPQQGPYQTPGATGPPTPGYGQQGATGYTPSEGQGPTDPGDDPSGPSDPSRSPKKDKAKKKLLTLQTKDTESSDHIEVLEYKIPQTGGKHRKHKARNGFGFEAVMHGNVEVWKMSGPCYAVEVTVMGVGKPKKRIDIQLSDGTRKRFGKRGKNKPWEPEVEKK</sequence>
<protein>
    <recommendedName>
        <fullName evidence="4">CD8+ T cell target antigen Tp9</fullName>
    </recommendedName>
</protein>
<dbReference type="AlphaFoldDB" id="Q4N3U2"/>